<reference evidence="1" key="1">
    <citation type="submission" date="2015-03" db="EMBL/GenBank/DDBJ databases">
        <title>Wuchereria bancrofti Genome Sequencing Papua New Guinea Strain.</title>
        <authorList>
            <person name="Small S.T."/>
            <person name="Serre D."/>
            <person name="Zimmerman P.A."/>
        </authorList>
    </citation>
    <scope>NUCLEOTIDE SEQUENCE [LARGE SCALE GENOMIC DNA]</scope>
    <source>
        <strain evidence="1">pt0022</strain>
    </source>
</reference>
<evidence type="ECO:0000313" key="1">
    <source>
        <dbReference type="Proteomes" id="UP000093561"/>
    </source>
</evidence>
<organism evidence="1 2">
    <name type="scientific">Wuchereria bancrofti</name>
    <dbReference type="NCBI Taxonomy" id="6293"/>
    <lineage>
        <taxon>Eukaryota</taxon>
        <taxon>Metazoa</taxon>
        <taxon>Ecdysozoa</taxon>
        <taxon>Nematoda</taxon>
        <taxon>Chromadorea</taxon>
        <taxon>Rhabditida</taxon>
        <taxon>Spirurina</taxon>
        <taxon>Spiruromorpha</taxon>
        <taxon>Filarioidea</taxon>
        <taxon>Onchocercidae</taxon>
        <taxon>Wuchereria</taxon>
    </lineage>
</organism>
<dbReference type="Proteomes" id="UP000093561">
    <property type="component" value="Unassembled WGS sequence"/>
</dbReference>
<name>A0AAF5PMH2_WUCBA</name>
<evidence type="ECO:0000313" key="2">
    <source>
        <dbReference type="WBParaSite" id="mrna-Wban_02894"/>
    </source>
</evidence>
<proteinExistence type="predicted"/>
<sequence length="119" mass="13959">MLSEKSKFVPSPMEMQNLIKPEMKQIIKHNCDEITSALIPQYFDPPIEQPQRAEIAYYRLFQSDQMDEMIFPEPIQYIACYRDISDIISLCKQLSVQLPESKRAKIMYCKVTFNSVPAY</sequence>
<accession>A0AAF5PMH2</accession>
<reference evidence="2" key="3">
    <citation type="submission" date="2024-02" db="UniProtKB">
        <authorList>
            <consortium name="WormBaseParasite"/>
        </authorList>
    </citation>
    <scope>IDENTIFICATION</scope>
    <source>
        <strain evidence="2">pt0022</strain>
    </source>
</reference>
<dbReference type="AlphaFoldDB" id="A0AAF5PMH2"/>
<dbReference type="WBParaSite" id="mrna-Wban_02894">
    <property type="protein sequence ID" value="mrna-Wban_02894"/>
    <property type="gene ID" value="Wban_02894"/>
</dbReference>
<reference evidence="1" key="2">
    <citation type="journal article" date="2016" name="Mol. Ecol.">
        <title>Population genomics of the filarial nematode parasite Wuchereria bancrofti from mosquitoes.</title>
        <authorList>
            <person name="Small S.T."/>
            <person name="Reimer L.J."/>
            <person name="Tisch D.J."/>
            <person name="King C.L."/>
            <person name="Christensen B.M."/>
            <person name="Siba P.M."/>
            <person name="Kazura J.W."/>
            <person name="Serre D."/>
            <person name="Zimmerman P.A."/>
        </authorList>
    </citation>
    <scope>NUCLEOTIDE SEQUENCE</scope>
    <source>
        <strain evidence="1">pt0022</strain>
    </source>
</reference>
<protein>
    <submittedName>
        <fullName evidence="2">Uncharacterized protein</fullName>
    </submittedName>
</protein>